<accession>A0ABV9FL68</accession>
<evidence type="ECO:0000313" key="1">
    <source>
        <dbReference type="EMBL" id="MFC4601565.1"/>
    </source>
</evidence>
<protein>
    <recommendedName>
        <fullName evidence="3">Exosporium protein C</fullName>
    </recommendedName>
</protein>
<evidence type="ECO:0008006" key="3">
    <source>
        <dbReference type="Google" id="ProtNLM"/>
    </source>
</evidence>
<proteinExistence type="predicted"/>
<sequence>MAKLFDYNATIVTPITDGTSIAIPLTPARVDVGSVIVNVPNVVPRYVQVNATIGIRGDAGTGSILFRIRRGGTEIYYSLIGLESGFERFALSTLLAVDGNSPPGPQVYTVSVERFTAGLTAFVIGPVEITASSFG</sequence>
<dbReference type="EMBL" id="JBHSEP010000027">
    <property type="protein sequence ID" value="MFC4601565.1"/>
    <property type="molecule type" value="Genomic_DNA"/>
</dbReference>
<dbReference type="RefSeq" id="WP_378101757.1">
    <property type="nucleotide sequence ID" value="NZ_JBHSEP010000027.1"/>
</dbReference>
<dbReference type="Proteomes" id="UP001596028">
    <property type="component" value="Unassembled WGS sequence"/>
</dbReference>
<gene>
    <name evidence="1" type="ORF">ACFO3S_25230</name>
</gene>
<reference evidence="2" key="1">
    <citation type="journal article" date="2019" name="Int. J. Syst. Evol. Microbiol.">
        <title>The Global Catalogue of Microorganisms (GCM) 10K type strain sequencing project: providing services to taxonomists for standard genome sequencing and annotation.</title>
        <authorList>
            <consortium name="The Broad Institute Genomics Platform"/>
            <consortium name="The Broad Institute Genome Sequencing Center for Infectious Disease"/>
            <person name="Wu L."/>
            <person name="Ma J."/>
        </authorList>
    </citation>
    <scope>NUCLEOTIDE SEQUENCE [LARGE SCALE GENOMIC DNA]</scope>
    <source>
        <strain evidence="2">CCUG 49571</strain>
    </source>
</reference>
<comment type="caution">
    <text evidence="1">The sequence shown here is derived from an EMBL/GenBank/DDBJ whole genome shotgun (WGS) entry which is preliminary data.</text>
</comment>
<keyword evidence="2" id="KW-1185">Reference proteome</keyword>
<organism evidence="1 2">
    <name type="scientific">Cohnella hongkongensis</name>
    <dbReference type="NCBI Taxonomy" id="178337"/>
    <lineage>
        <taxon>Bacteria</taxon>
        <taxon>Bacillati</taxon>
        <taxon>Bacillota</taxon>
        <taxon>Bacilli</taxon>
        <taxon>Bacillales</taxon>
        <taxon>Paenibacillaceae</taxon>
        <taxon>Cohnella</taxon>
    </lineage>
</organism>
<name>A0ABV9FL68_9BACL</name>
<evidence type="ECO:0000313" key="2">
    <source>
        <dbReference type="Proteomes" id="UP001596028"/>
    </source>
</evidence>